<comment type="caution">
    <text evidence="7">The sequence shown here is derived from an EMBL/GenBank/DDBJ whole genome shotgun (WGS) entry which is preliminary data.</text>
</comment>
<proteinExistence type="predicted"/>
<dbReference type="EMBL" id="JACATC010000003">
    <property type="protein sequence ID" value="NWJ83642.1"/>
    <property type="molecule type" value="Genomic_DNA"/>
</dbReference>
<evidence type="ECO:0000313" key="10">
    <source>
        <dbReference type="Proteomes" id="UP000535457"/>
    </source>
</evidence>
<name>A0A7K4NYJ8_9ARCH</name>
<dbReference type="SUPFAM" id="SSF51182">
    <property type="entry name" value="RmlC-like cupins"/>
    <property type="match status" value="1"/>
</dbReference>
<evidence type="ECO:0000313" key="15">
    <source>
        <dbReference type="Proteomes" id="UP000575480"/>
    </source>
</evidence>
<dbReference type="EMBL" id="JACATF010000037">
    <property type="protein sequence ID" value="NWK08116.1"/>
    <property type="molecule type" value="Genomic_DNA"/>
</dbReference>
<dbReference type="Proteomes" id="UP000559282">
    <property type="component" value="Unassembled WGS sequence"/>
</dbReference>
<dbReference type="EMBL" id="JACATI010000009">
    <property type="protein sequence ID" value="NWJ20774.1"/>
    <property type="molecule type" value="Genomic_DNA"/>
</dbReference>
<dbReference type="Proteomes" id="UP000535457">
    <property type="component" value="Unassembled WGS sequence"/>
</dbReference>
<protein>
    <submittedName>
        <fullName evidence="7">2-isopropylmalate synthase</fullName>
    </submittedName>
</protein>
<dbReference type="Proteomes" id="UP000520052">
    <property type="component" value="Unassembled WGS sequence"/>
</dbReference>
<evidence type="ECO:0000313" key="8">
    <source>
        <dbReference type="EMBL" id="NWK13707.1"/>
    </source>
</evidence>
<evidence type="ECO:0000313" key="2">
    <source>
        <dbReference type="EMBL" id="NWJ29256.1"/>
    </source>
</evidence>
<gene>
    <name evidence="6" type="ORF">HX840_04595</name>
    <name evidence="7" type="ORF">HX847_06900</name>
    <name evidence="2" type="ORF">HX848_07770</name>
    <name evidence="3" type="ORF">HX850_04335</name>
    <name evidence="8" type="ORF">HX853_03595</name>
    <name evidence="5" type="ORF">HX854_02755</name>
    <name evidence="4" type="ORF">HX858_04455</name>
    <name evidence="1" type="ORF">HX860_06900</name>
</gene>
<dbReference type="Proteomes" id="UP000575480">
    <property type="component" value="Unassembled WGS sequence"/>
</dbReference>
<dbReference type="EMBL" id="JACATG010000004">
    <property type="protein sequence ID" value="NWK13707.1"/>
    <property type="molecule type" value="Genomic_DNA"/>
</dbReference>
<evidence type="ECO:0000313" key="6">
    <source>
        <dbReference type="EMBL" id="NWK01166.1"/>
    </source>
</evidence>
<evidence type="ECO:0000313" key="14">
    <source>
        <dbReference type="Proteomes" id="UP000568446"/>
    </source>
</evidence>
<dbReference type="Gene3D" id="2.60.120.10">
    <property type="entry name" value="Jelly Rolls"/>
    <property type="match status" value="1"/>
</dbReference>
<dbReference type="InterPro" id="IPR014710">
    <property type="entry name" value="RmlC-like_jellyroll"/>
</dbReference>
<evidence type="ECO:0000313" key="5">
    <source>
        <dbReference type="EMBL" id="NWJ83642.1"/>
    </source>
</evidence>
<dbReference type="EMBL" id="JACATE010000017">
    <property type="protein sequence ID" value="NWJ29256.1"/>
    <property type="molecule type" value="Genomic_DNA"/>
</dbReference>
<dbReference type="Proteomes" id="UP000568446">
    <property type="component" value="Unassembled WGS sequence"/>
</dbReference>
<accession>A0A7K4NYJ8</accession>
<organism evidence="7 12">
    <name type="scientific">Marine Group I thaumarchaeote</name>
    <dbReference type="NCBI Taxonomy" id="2511932"/>
    <lineage>
        <taxon>Archaea</taxon>
        <taxon>Nitrososphaerota</taxon>
        <taxon>Marine Group I</taxon>
    </lineage>
</organism>
<dbReference type="EMBL" id="JACATK010000028">
    <property type="protein sequence ID" value="NWJ30124.1"/>
    <property type="molecule type" value="Genomic_DNA"/>
</dbReference>
<dbReference type="InterPro" id="IPR011051">
    <property type="entry name" value="RmlC_Cupin_sf"/>
</dbReference>
<evidence type="ECO:0000313" key="1">
    <source>
        <dbReference type="EMBL" id="NWJ20774.1"/>
    </source>
</evidence>
<evidence type="ECO:0000313" key="7">
    <source>
        <dbReference type="EMBL" id="NWK08116.1"/>
    </source>
</evidence>
<evidence type="ECO:0000313" key="9">
    <source>
        <dbReference type="Proteomes" id="UP000520052"/>
    </source>
</evidence>
<dbReference type="EMBL" id="JACATD010000005">
    <property type="protein sequence ID" value="NWK01166.1"/>
    <property type="molecule type" value="Genomic_DNA"/>
</dbReference>
<dbReference type="Proteomes" id="UP000563820">
    <property type="component" value="Unassembled WGS sequence"/>
</dbReference>
<reference evidence="7" key="2">
    <citation type="submission" date="2020-06" db="EMBL/GenBank/DDBJ databases">
        <authorList>
            <person name="Wang Y."/>
        </authorList>
    </citation>
    <scope>NUCLEOTIDE SEQUENCE</scope>
    <source>
        <strain evidence="3">C4</strain>
        <strain evidence="1">L14</strain>
        <strain evidence="4">L15a</strain>
        <strain evidence="8">L19a</strain>
        <strain evidence="7">T1C4</strain>
        <strain evidence="2">T1L11</strain>
        <strain evidence="6">T1L9</strain>
        <strain evidence="5">T3L1</strain>
    </source>
</reference>
<evidence type="ECO:0000313" key="4">
    <source>
        <dbReference type="EMBL" id="NWJ56991.1"/>
    </source>
</evidence>
<evidence type="ECO:0000313" key="12">
    <source>
        <dbReference type="Proteomes" id="UP000559282"/>
    </source>
</evidence>
<dbReference type="AlphaFoldDB" id="A0A7K4NYJ8"/>
<dbReference type="Proteomes" id="UP000587702">
    <property type="component" value="Unassembled WGS sequence"/>
</dbReference>
<evidence type="ECO:0000313" key="11">
    <source>
        <dbReference type="Proteomes" id="UP000547822"/>
    </source>
</evidence>
<reference evidence="9 10" key="1">
    <citation type="journal article" date="2019" name="Environ. Microbiol.">
        <title>Genomics insights into ecotype formation of ammonia-oxidizing archaea in the deep ocean.</title>
        <authorList>
            <person name="Wang Y."/>
            <person name="Huang J.M."/>
            <person name="Cui G.J."/>
            <person name="Nunoura T."/>
            <person name="Takaki Y."/>
            <person name="Li W.L."/>
            <person name="Li J."/>
            <person name="Gao Z.M."/>
            <person name="Takai K."/>
            <person name="Zhang A.Q."/>
            <person name="Stepanauskas R."/>
        </authorList>
    </citation>
    <scope>NUCLEOTIDE SEQUENCE [LARGE SCALE GENOMIC DNA]</scope>
    <source>
        <strain evidence="3 14">C4</strain>
        <strain evidence="1 16">L14</strain>
        <strain evidence="4 15">L15a</strain>
        <strain evidence="8 10">L19a</strain>
        <strain evidence="7 12">T1C4</strain>
        <strain evidence="2 13">T1L11</strain>
        <strain evidence="6 11">T1L9</strain>
        <strain evidence="5 9">T3L1</strain>
    </source>
</reference>
<evidence type="ECO:0000313" key="13">
    <source>
        <dbReference type="Proteomes" id="UP000563820"/>
    </source>
</evidence>
<dbReference type="EMBL" id="JACATH010000003">
    <property type="protein sequence ID" value="NWJ56991.1"/>
    <property type="molecule type" value="Genomic_DNA"/>
</dbReference>
<dbReference type="Proteomes" id="UP000547822">
    <property type="component" value="Unassembled WGS sequence"/>
</dbReference>
<evidence type="ECO:0000313" key="3">
    <source>
        <dbReference type="EMBL" id="NWJ30124.1"/>
    </source>
</evidence>
<sequence length="134" mass="15164">MSKYQKFIKKGVIESLDKVPFHTNAPIKRLSMLSKSLFPTSNTHIAVHFVNVSKDLPKYSKLHKHNHDEINLILSEDSSLTYEIQLEDESYEVTSPSTIFIPKGIRHSAQAISGKGIFVCMILSNNHDLPSEKN</sequence>
<evidence type="ECO:0000313" key="16">
    <source>
        <dbReference type="Proteomes" id="UP000587702"/>
    </source>
</evidence>